<evidence type="ECO:0000256" key="1">
    <source>
        <dbReference type="SAM" id="MobiDB-lite"/>
    </source>
</evidence>
<keyword evidence="3" id="KW-1185">Reference proteome</keyword>
<evidence type="ECO:0000313" key="3">
    <source>
        <dbReference type="Proteomes" id="UP000613075"/>
    </source>
</evidence>
<organism evidence="2 3">
    <name type="scientific">Pseudomonas cyclaminis</name>
    <dbReference type="NCBI Taxonomy" id="2781239"/>
    <lineage>
        <taxon>Bacteria</taxon>
        <taxon>Pseudomonadati</taxon>
        <taxon>Pseudomonadota</taxon>
        <taxon>Gammaproteobacteria</taxon>
        <taxon>Pseudomonadales</taxon>
        <taxon>Pseudomonadaceae</taxon>
        <taxon>Pseudomonas</taxon>
    </lineage>
</organism>
<reference evidence="2 3" key="1">
    <citation type="submission" date="2020-10" db="EMBL/GenBank/DDBJ databases">
        <title>The draft genomes of Cyclamen pathogen Pseudomonas sp.</title>
        <authorList>
            <person name="Fujikawa T."/>
            <person name="Sawada H."/>
        </authorList>
    </citation>
    <scope>NUCLEOTIDE SEQUENCE [LARGE SCALE GENOMIC DNA]</scope>
    <source>
        <strain evidence="2 3">MAFF 301449</strain>
    </source>
</reference>
<sequence>MLELEHLPALNMRRKVGGGFVLLMPGGKYLHFEEDQVENVMDDDVEQNIYGVPDYLGGMHAGFIFYTNNLNLSEADEERRQSQIGSSKGVGGGSVVVCEHSGGRG</sequence>
<dbReference type="Proteomes" id="UP000613075">
    <property type="component" value="Unassembled WGS sequence"/>
</dbReference>
<protein>
    <submittedName>
        <fullName evidence="2">Uncharacterized protein</fullName>
    </submittedName>
</protein>
<comment type="caution">
    <text evidence="2">The sequence shown here is derived from an EMBL/GenBank/DDBJ whole genome shotgun (WGS) entry which is preliminary data.</text>
</comment>
<feature type="compositionally biased region" description="Low complexity" evidence="1">
    <location>
        <begin position="95"/>
        <end position="105"/>
    </location>
</feature>
<accession>A0ABR9SML4</accession>
<proteinExistence type="predicted"/>
<gene>
    <name evidence="2" type="ORF">IQK56_02340</name>
</gene>
<feature type="region of interest" description="Disordered" evidence="1">
    <location>
        <begin position="77"/>
        <end position="105"/>
    </location>
</feature>
<evidence type="ECO:0000313" key="2">
    <source>
        <dbReference type="EMBL" id="MBE8589854.1"/>
    </source>
</evidence>
<name>A0ABR9SML4_9PSED</name>
<dbReference type="EMBL" id="JADDUM010000021">
    <property type="protein sequence ID" value="MBE8589854.1"/>
    <property type="molecule type" value="Genomic_DNA"/>
</dbReference>